<dbReference type="Proteomes" id="UP000195729">
    <property type="component" value="Chromosome"/>
</dbReference>
<evidence type="ECO:0000256" key="4">
    <source>
        <dbReference type="ARBA" id="ARBA00023163"/>
    </source>
</evidence>
<dbReference type="FunFam" id="1.10.10.10:FF:000001">
    <property type="entry name" value="LysR family transcriptional regulator"/>
    <property type="match status" value="1"/>
</dbReference>
<sequence>MNSATAFELDALNAFVTVAEYRSFTLAADRLSLTQSTISQQIKRLEERVGKTLFLRSTRSVNLTTDGHLLIDYARSILKLANEAHTRLLDNEIAGHLSLAVCDDLASYWLPDIIRRYHQCTRNVRLEINVGITDQLLESGERGCSDIILAKSLELNSNSRMIGSSPLVWVGDPDLVSDSQQPVPLALFDEGCVYRRAAVSTLNSAGRCWEATVISPGLSAIHAAVIAGVAIAPLAECFVPSEFNKISTGLPPLPQVCFTLTIAKAAESKPEVQRFLELMTVSGLTFN</sequence>
<keyword evidence="4" id="KW-0804">Transcription</keyword>
<dbReference type="PANTHER" id="PTHR30579:SF7">
    <property type="entry name" value="HTH-TYPE TRANSCRIPTIONAL REGULATOR LRHA-RELATED"/>
    <property type="match status" value="1"/>
</dbReference>
<reference evidence="8 9" key="1">
    <citation type="submission" date="2016-05" db="EMBL/GenBank/DDBJ databases">
        <title>Complete genome sequence of two 2,5-diketo-D-glunonic acid producing strain Tatumella citrea.</title>
        <authorList>
            <person name="Duan C."/>
            <person name="Yang J."/>
            <person name="Yang S."/>
        </authorList>
    </citation>
    <scope>NUCLEOTIDE SEQUENCE [LARGE SCALE GENOMIC DNA]</scope>
    <source>
        <strain evidence="7 8">ATCC 39140</strain>
        <strain evidence="6 9">DSM 13699</strain>
    </source>
</reference>
<dbReference type="RefSeq" id="WP_087487698.1">
    <property type="nucleotide sequence ID" value="NZ_CP015579.1"/>
</dbReference>
<dbReference type="Gene3D" id="3.40.190.10">
    <property type="entry name" value="Periplasmic binding protein-like II"/>
    <property type="match status" value="2"/>
</dbReference>
<dbReference type="InterPro" id="IPR036388">
    <property type="entry name" value="WH-like_DNA-bd_sf"/>
</dbReference>
<evidence type="ECO:0000313" key="6">
    <source>
        <dbReference type="EMBL" id="ARU93325.1"/>
    </source>
</evidence>
<evidence type="ECO:0000256" key="2">
    <source>
        <dbReference type="ARBA" id="ARBA00023015"/>
    </source>
</evidence>
<evidence type="ECO:0000313" key="8">
    <source>
        <dbReference type="Proteomes" id="UP000195729"/>
    </source>
</evidence>
<evidence type="ECO:0000313" key="9">
    <source>
        <dbReference type="Proteomes" id="UP000195814"/>
    </source>
</evidence>
<proteinExistence type="inferred from homology"/>
<dbReference type="GO" id="GO:0003677">
    <property type="term" value="F:DNA binding"/>
    <property type="evidence" value="ECO:0007669"/>
    <property type="project" value="UniProtKB-KW"/>
</dbReference>
<dbReference type="Pfam" id="PF00126">
    <property type="entry name" value="HTH_1"/>
    <property type="match status" value="1"/>
</dbReference>
<dbReference type="InterPro" id="IPR050176">
    <property type="entry name" value="LTTR"/>
</dbReference>
<dbReference type="OrthoDB" id="8839922at2"/>
<dbReference type="Pfam" id="PF03466">
    <property type="entry name" value="LysR_substrate"/>
    <property type="match status" value="1"/>
</dbReference>
<dbReference type="PRINTS" id="PR00039">
    <property type="entry name" value="HTHLYSR"/>
</dbReference>
<feature type="domain" description="HTH lysR-type" evidence="5">
    <location>
        <begin position="7"/>
        <end position="64"/>
    </location>
</feature>
<dbReference type="InterPro" id="IPR005119">
    <property type="entry name" value="LysR_subst-bd"/>
</dbReference>
<dbReference type="PANTHER" id="PTHR30579">
    <property type="entry name" value="TRANSCRIPTIONAL REGULATOR"/>
    <property type="match status" value="1"/>
</dbReference>
<organism evidence="6 9">
    <name type="scientific">Tatumella citrea</name>
    <name type="common">Pantoea citrea</name>
    <dbReference type="NCBI Taxonomy" id="53336"/>
    <lineage>
        <taxon>Bacteria</taxon>
        <taxon>Pseudomonadati</taxon>
        <taxon>Pseudomonadota</taxon>
        <taxon>Gammaproteobacteria</taxon>
        <taxon>Enterobacterales</taxon>
        <taxon>Erwiniaceae</taxon>
        <taxon>Tatumella</taxon>
    </lineage>
</organism>
<dbReference type="InterPro" id="IPR000847">
    <property type="entry name" value="LysR_HTH_N"/>
</dbReference>
<dbReference type="PROSITE" id="PS50931">
    <property type="entry name" value="HTH_LYSR"/>
    <property type="match status" value="1"/>
</dbReference>
<dbReference type="Gene3D" id="1.10.10.10">
    <property type="entry name" value="Winged helix-like DNA-binding domain superfamily/Winged helix DNA-binding domain"/>
    <property type="match status" value="1"/>
</dbReference>
<evidence type="ECO:0000256" key="3">
    <source>
        <dbReference type="ARBA" id="ARBA00023125"/>
    </source>
</evidence>
<dbReference type="SUPFAM" id="SSF53850">
    <property type="entry name" value="Periplasmic binding protein-like II"/>
    <property type="match status" value="1"/>
</dbReference>
<gene>
    <name evidence="6" type="ORF">A7K98_05700</name>
    <name evidence="7" type="ORF">A7K99_05700</name>
</gene>
<accession>A0A1Y0L6E7</accession>
<dbReference type="InterPro" id="IPR036390">
    <property type="entry name" value="WH_DNA-bd_sf"/>
</dbReference>
<dbReference type="EMBL" id="CP015579">
    <property type="protein sequence ID" value="ARU93325.1"/>
    <property type="molecule type" value="Genomic_DNA"/>
</dbReference>
<keyword evidence="2" id="KW-0805">Transcription regulation</keyword>
<keyword evidence="3" id="KW-0238">DNA-binding</keyword>
<evidence type="ECO:0000259" key="5">
    <source>
        <dbReference type="PROSITE" id="PS50931"/>
    </source>
</evidence>
<evidence type="ECO:0000313" key="7">
    <source>
        <dbReference type="EMBL" id="ARU97363.1"/>
    </source>
</evidence>
<dbReference type="EMBL" id="CP015581">
    <property type="protein sequence ID" value="ARU97363.1"/>
    <property type="molecule type" value="Genomic_DNA"/>
</dbReference>
<name>A0A1Y0L6E7_TATCI</name>
<protein>
    <recommendedName>
        <fullName evidence="5">HTH lysR-type domain-containing protein</fullName>
    </recommendedName>
</protein>
<comment type="similarity">
    <text evidence="1">Belongs to the LysR transcriptional regulatory family.</text>
</comment>
<keyword evidence="8" id="KW-1185">Reference proteome</keyword>
<dbReference type="KEGG" id="tci:A7K98_05700"/>
<dbReference type="AlphaFoldDB" id="A0A1Y0L6E7"/>
<dbReference type="SUPFAM" id="SSF46785">
    <property type="entry name" value="Winged helix' DNA-binding domain"/>
    <property type="match status" value="1"/>
</dbReference>
<dbReference type="GO" id="GO:0003700">
    <property type="term" value="F:DNA-binding transcription factor activity"/>
    <property type="evidence" value="ECO:0007669"/>
    <property type="project" value="InterPro"/>
</dbReference>
<evidence type="ECO:0000256" key="1">
    <source>
        <dbReference type="ARBA" id="ARBA00009437"/>
    </source>
</evidence>
<dbReference type="Proteomes" id="UP000195814">
    <property type="component" value="Chromosome"/>
</dbReference>